<dbReference type="PANTHER" id="PTHR28535:SF1">
    <property type="entry name" value="PROTEIN ZGRF1"/>
    <property type="match status" value="1"/>
</dbReference>
<feature type="domain" description="GRF-type" evidence="6">
    <location>
        <begin position="2226"/>
        <end position="2268"/>
    </location>
</feature>
<dbReference type="InterPro" id="IPR027417">
    <property type="entry name" value="P-loop_NTPase"/>
</dbReference>
<evidence type="ECO:0000256" key="4">
    <source>
        <dbReference type="PROSITE-ProRule" id="PRU01343"/>
    </source>
</evidence>
<feature type="compositionally biased region" description="Polar residues" evidence="5">
    <location>
        <begin position="849"/>
        <end position="870"/>
    </location>
</feature>
<keyword evidence="1" id="KW-0479">Metal-binding</keyword>
<dbReference type="Pfam" id="PF06839">
    <property type="entry name" value="Zn_ribbon_GRF"/>
    <property type="match status" value="1"/>
</dbReference>
<feature type="compositionally biased region" description="Polar residues" evidence="5">
    <location>
        <begin position="331"/>
        <end position="345"/>
    </location>
</feature>
<reference evidence="7" key="2">
    <citation type="journal article" date="2021" name="Genome Biol. Evol.">
        <title>Developing a high-quality reference genome for a parasitic bivalve with doubly uniparental inheritance (Bivalvia: Unionida).</title>
        <authorList>
            <person name="Smith C.H."/>
        </authorList>
    </citation>
    <scope>NUCLEOTIDE SEQUENCE</scope>
    <source>
        <strain evidence="7">CHS0354</strain>
        <tissue evidence="7">Mantle</tissue>
    </source>
</reference>
<dbReference type="Gene3D" id="3.40.50.300">
    <property type="entry name" value="P-loop containing nucleotide triphosphate hydrolases"/>
    <property type="match status" value="2"/>
</dbReference>
<feature type="region of interest" description="Disordered" evidence="5">
    <location>
        <begin position="1981"/>
        <end position="2000"/>
    </location>
</feature>
<keyword evidence="8" id="KW-1185">Reference proteome</keyword>
<feature type="compositionally biased region" description="Basic and acidic residues" evidence="5">
    <location>
        <begin position="1670"/>
        <end position="1679"/>
    </location>
</feature>
<dbReference type="InterPro" id="IPR041677">
    <property type="entry name" value="DNA2/NAM7_AAA_11"/>
</dbReference>
<sequence length="2891" mass="324728">MVSTYKLGFVPPRMVKQPKQDEEDRALSLKLPLSSEREQCFTPAQPLISGRLDILNMYPSRRLNSTYSSSVSQDFKPNLQDNSQKNTLSQNFQKKNVLVADLINESCNVSPTGVSWNVSPRQSSPWTSYGSGLSSSKFNSPARQARPVDRPALCLPQSSNLIMLPESSNMFDHIQSEYEGGVVNNYYRVSDVSVPKKSFNDSTYSHEVPIPQKRTAFQIMALLGGPETSKNAILTSNSQNRYQHKGHNSVNSVPKDESRNSHINVWGQDRDSDKLEMKTLGKVAMDRERILSNNINKVSLNMLPKLDSGSVYDISDSCHNTLPSELRENSYSKNSKQPYSESDIPIQNQSNIVKFHSDNTDFDMSGKGRLYKEPWNKREVDTLRIETGNKYLKPDSSPEIPSQTDIEDVKDIINNNEDNSGKSINQHRSASVHQNMGENLSHEIKLDIPEPMVMIDSCTVINSQSDNYVKCKESYIDFLDGSDKKENCENSEIDAELNSGGIGTNETDLFTANFSVSFSPLSQKGDSESETESLQLCGNHRNETDFKAKTVELDESLKIGLDLMDENVLIQVTFQVDNEFEAGNILASKSLKSDPDFKTLNAKMCDRAKFDEEFAEENSGILETITNNMEENIKASDRLRNCSDLKAESTHLCCPLKSEKETETENLKVGKTLRNEIKSEIQNIPMSKNAGFDNKDIENRELGEIMRNGKNMEMQNIQLHSVSNSVLKVNIFGTEIESECSAESCNVNWEDNKLLKKDLETNQPRNKFEENGELLNVFKENIKPNDTEVHSQTQIIMETDIQLEISVEGNDQPQNTLEASVDQSGGSVAIAKGQYGLFDSSLENNNQSKINFDGNSLSDSIREGNSQPKNNCKESSKFSEDCLSGFTTNISYLDEDYTGNEISAGITNVDTKDDLTGLNQRHTLLEGLEFSQDSLKFFSTQSSVTGDILGKEFSQTKKFDDDTLMSDFTKECSPGIKTDHSQVKEIAIRKEAYAVSNGNDKCVPDNDLGSVMHVFGDASEKQHTIETQSSVYTDELLCSTSEVSSSLREERVYMKSNLCLQNEELGNRMSCTIDDKSQSSNLSQNSWLVVGSQSSDKSVGMIPELFGTSFSSLSFESKIREKSMDSLLKYKFKQEPTVLSKENSDSISSKEISMKNVSENFANDSYRDVEVRRPADSCEELRNGYVSDTEDSKLSYQESSSTNANDILYHQRTQKCDEAKDLRCNHSNDRESSVSFIIKNSDLPDLIEDQTDAVKKLSDVMQGKTGFTLWKEEDVYGPDVVYVHKRLHQQNRRLPNSEEKEKIQNRDNVYQLVTSLPHPSELLGSESIAGSKGKITVKDNNITEKIVTQLDGYKMRGSISGVAAMRNTSSMSKYFPVCEPHQGFQIDHSPLAQSPDDVQSVIGSPSLFIDWNEGKPKFMDKRDTRKLQTEELPFQHVPEQHFPSPRVSGDDENDDKIYQRIFQPHQLLNRDEADGIENSNTRSFHRVSEQVCPSLRNMAASGSHDVNEESPDLGFQNQQEHYSLDTNIFKYCSKSVDSKLFTPTIEFEESPKFHCENNKSQLPRCDEQFEHIESNFPGSEKLFQHFKFNSSDDHVCFRFRKPRDRHVERNPIVTTPCEVGAAIIVGKNDRISLKQPDSVVPSDSLLQEMNFNVDKNSLDEEGKSQSGTVCDRDNHSDEASKDAIDKIQLVSALSEKSRLQMQMYQGQILQGLHGVDRINRNKKWEDFEFSNSKEDTLQGINFEQKSFFEKLVTFHDSQVHSLKQNSYFKNPALISGADSTDFDECHEQSEKNSVPASRWGKYILEEPDDEVEFDSLIKEDKKASVIVPSVHKSALVGILSQRPKNFIGQGEKQFSKGDCRVKSDLDTSTDSVEAELDSFNEDFLNSYPTDVQREQIHYKGNLALCTLNQTQVFRKPCIFSKQTTPVINDFQIRFQRPLDFSSDSSRTLDVSDGKGHNSVTLRGSHKTLLQGGLNSTLLQEGSKETSLQGGLTSTLPHGGSNKTLLQSGLNSALPQEGLDNTLLKGLSENALPLVGSNSILPHGSSRSTFPKKDSYDLFKQTEGRSQVTSRHLTLNCQFRSPIISHSPDDEQKRENGFPLKSPTLKTSSAKSFRNPSVSNLSSKNSMTGTERSLTEELIFPNKSEVEHNSSLLREMRIPVSFPSVAVYKHVLTAAIKEHLNLQLFEVSKKYHYSLAKVDTSGYQLQDSVSVKARQHGGKSFSQNPPCHCQTPSKMVQVKKEGPNKGKYFYSCSASRNQKCKFFQWVDQDKVGGKSKGLGSQTNNKLQLTDAQSLMTYFRDHKVIFFSECIFLKRVRESIKHYLKVPSWVRKCTKDNSEQKLCMLIKLPKKDPSSFYSKDDLWIVSQHLEFDSNYTFLARSSYFGPNSNNEVEIEPLAGFLPSRWPKDVMCHAILAGNVSTELGCLQNIQEHIQANCPPVLPYLLYRDQAEARGTRSAGFQVPCMVNSPLNRNTHAPEECVNSLTEEYILKYKLNPDQAEAIKRMAAMFTGTDSSAEPVLLIHGVFGAGKSFLLSIAILFLVRLFEVSDSYTPGVPYPWKILISSTTNVAVDRILLGLLELGFEDFIRVGSIKKIAKPVLPYSVHATGTDSQELQELQNMLRSGDLTPAEKHHVRQSIDKHRLGENKKKLVKVRVVGVTCASCAFSCLDKMKFPFVLLDECSQMTEPASLLPIARFNCEKLILVGDPKQLDPTVQGSEAGHQEGLEQTLFDRCMKMGYVPTMLRIQYRCHPKISAVSNHLFYSGQLKDGVTEEDREPVIADIPALCFIDVFSGQEVSDGVASFYNESEAKMVVFLIEVLVNCRVDPASIGVITLYKSQMSTVLHLLYNSKHAVHKELRSILVSTVDAFQGGERDVIILSCVRTDFVGFIDNDK</sequence>
<dbReference type="EMBL" id="JAEAOA010001692">
    <property type="protein sequence ID" value="KAK3610741.1"/>
    <property type="molecule type" value="Genomic_DNA"/>
</dbReference>
<accession>A0AAE0WDK1</accession>
<dbReference type="PROSITE" id="PS51999">
    <property type="entry name" value="ZF_GRF"/>
    <property type="match status" value="1"/>
</dbReference>
<comment type="caution">
    <text evidence="7">The sequence shown here is derived from an EMBL/GenBank/DDBJ whole genome shotgun (WGS) entry which is preliminary data.</text>
</comment>
<dbReference type="PANTHER" id="PTHR28535">
    <property type="entry name" value="ZINC FINGER GRF-TYPE CONTAINING 1"/>
    <property type="match status" value="1"/>
</dbReference>
<dbReference type="Pfam" id="PF13087">
    <property type="entry name" value="AAA_12"/>
    <property type="match status" value="1"/>
</dbReference>
<feature type="region of interest" description="Disordered" evidence="5">
    <location>
        <begin position="325"/>
        <end position="345"/>
    </location>
</feature>
<evidence type="ECO:0000256" key="1">
    <source>
        <dbReference type="ARBA" id="ARBA00022723"/>
    </source>
</evidence>
<feature type="region of interest" description="Disordered" evidence="5">
    <location>
        <begin position="2082"/>
        <end position="2129"/>
    </location>
</feature>
<dbReference type="GO" id="GO:0035861">
    <property type="term" value="C:site of double-strand break"/>
    <property type="evidence" value="ECO:0007669"/>
    <property type="project" value="TreeGrafter"/>
</dbReference>
<keyword evidence="3" id="KW-0862">Zinc</keyword>
<dbReference type="InterPro" id="IPR010666">
    <property type="entry name" value="Znf_GRF"/>
</dbReference>
<evidence type="ECO:0000256" key="3">
    <source>
        <dbReference type="ARBA" id="ARBA00022833"/>
    </source>
</evidence>
<dbReference type="GO" id="GO:0004386">
    <property type="term" value="F:helicase activity"/>
    <property type="evidence" value="ECO:0007669"/>
    <property type="project" value="InterPro"/>
</dbReference>
<organism evidence="7 8">
    <name type="scientific">Potamilus streckersoni</name>
    <dbReference type="NCBI Taxonomy" id="2493646"/>
    <lineage>
        <taxon>Eukaryota</taxon>
        <taxon>Metazoa</taxon>
        <taxon>Spiralia</taxon>
        <taxon>Lophotrochozoa</taxon>
        <taxon>Mollusca</taxon>
        <taxon>Bivalvia</taxon>
        <taxon>Autobranchia</taxon>
        <taxon>Heteroconchia</taxon>
        <taxon>Palaeoheterodonta</taxon>
        <taxon>Unionida</taxon>
        <taxon>Unionoidea</taxon>
        <taxon>Unionidae</taxon>
        <taxon>Ambleminae</taxon>
        <taxon>Lampsilini</taxon>
        <taxon>Potamilus</taxon>
    </lineage>
</organism>
<evidence type="ECO:0000256" key="2">
    <source>
        <dbReference type="ARBA" id="ARBA00022771"/>
    </source>
</evidence>
<feature type="compositionally biased region" description="Polar residues" evidence="5">
    <location>
        <begin position="2103"/>
        <end position="2129"/>
    </location>
</feature>
<evidence type="ECO:0000313" key="8">
    <source>
        <dbReference type="Proteomes" id="UP001195483"/>
    </source>
</evidence>
<dbReference type="Proteomes" id="UP001195483">
    <property type="component" value="Unassembled WGS sequence"/>
</dbReference>
<evidence type="ECO:0000256" key="5">
    <source>
        <dbReference type="SAM" id="MobiDB-lite"/>
    </source>
</evidence>
<name>A0AAE0WDK1_9BIVA</name>
<keyword evidence="2 4" id="KW-0863">Zinc-finger</keyword>
<proteinExistence type="predicted"/>
<protein>
    <recommendedName>
        <fullName evidence="6">GRF-type domain-containing protein</fullName>
    </recommendedName>
</protein>
<evidence type="ECO:0000313" key="7">
    <source>
        <dbReference type="EMBL" id="KAK3610741.1"/>
    </source>
</evidence>
<dbReference type="Pfam" id="PF13086">
    <property type="entry name" value="AAA_11"/>
    <property type="match status" value="1"/>
</dbReference>
<feature type="region of interest" description="Disordered" evidence="5">
    <location>
        <begin position="67"/>
        <end position="88"/>
    </location>
</feature>
<dbReference type="InterPro" id="IPR041679">
    <property type="entry name" value="DNA2/NAM7-like_C"/>
</dbReference>
<evidence type="ECO:0000259" key="6">
    <source>
        <dbReference type="PROSITE" id="PS51999"/>
    </source>
</evidence>
<reference evidence="7" key="3">
    <citation type="submission" date="2023-05" db="EMBL/GenBank/DDBJ databases">
        <authorList>
            <person name="Smith C.H."/>
        </authorList>
    </citation>
    <scope>NUCLEOTIDE SEQUENCE</scope>
    <source>
        <strain evidence="7">CHS0354</strain>
        <tissue evidence="7">Mantle</tissue>
    </source>
</reference>
<dbReference type="InterPro" id="IPR052800">
    <property type="entry name" value="DNA_Repair_Helicase_ZGRF1"/>
</dbReference>
<dbReference type="InterPro" id="IPR047187">
    <property type="entry name" value="SF1_C_Upf1"/>
</dbReference>
<dbReference type="GO" id="GO:0006302">
    <property type="term" value="P:double-strand break repair"/>
    <property type="evidence" value="ECO:0007669"/>
    <property type="project" value="TreeGrafter"/>
</dbReference>
<gene>
    <name evidence="7" type="ORF">CHS0354_028138</name>
</gene>
<dbReference type="SUPFAM" id="SSF52540">
    <property type="entry name" value="P-loop containing nucleoside triphosphate hydrolases"/>
    <property type="match status" value="1"/>
</dbReference>
<dbReference type="GO" id="GO:0008270">
    <property type="term" value="F:zinc ion binding"/>
    <property type="evidence" value="ECO:0007669"/>
    <property type="project" value="UniProtKB-KW"/>
</dbReference>
<feature type="region of interest" description="Disordered" evidence="5">
    <location>
        <begin position="1656"/>
        <end position="1679"/>
    </location>
</feature>
<feature type="region of interest" description="Disordered" evidence="5">
    <location>
        <begin position="849"/>
        <end position="874"/>
    </location>
</feature>
<dbReference type="GO" id="GO:0005634">
    <property type="term" value="C:nucleus"/>
    <property type="evidence" value="ECO:0007669"/>
    <property type="project" value="TreeGrafter"/>
</dbReference>
<reference evidence="7" key="1">
    <citation type="journal article" date="2021" name="Genome Biol. Evol.">
        <title>A High-Quality Reference Genome for a Parasitic Bivalve with Doubly Uniparental Inheritance (Bivalvia: Unionida).</title>
        <authorList>
            <person name="Smith C.H."/>
        </authorList>
    </citation>
    <scope>NUCLEOTIDE SEQUENCE</scope>
    <source>
        <strain evidence="7">CHS0354</strain>
    </source>
</reference>
<dbReference type="CDD" id="cd18808">
    <property type="entry name" value="SF1_C_Upf1"/>
    <property type="match status" value="1"/>
</dbReference>
<feature type="compositionally biased region" description="Basic and acidic residues" evidence="5">
    <location>
        <begin position="2086"/>
        <end position="2095"/>
    </location>
</feature>